<feature type="region of interest" description="Disordered" evidence="6">
    <location>
        <begin position="377"/>
        <end position="520"/>
    </location>
</feature>
<dbReference type="GO" id="GO:0005776">
    <property type="term" value="C:autophagosome"/>
    <property type="evidence" value="ECO:0007669"/>
    <property type="project" value="TreeGrafter"/>
</dbReference>
<dbReference type="STRING" id="568069.A0A1J1HR11"/>
<keyword evidence="1" id="KW-0808">Transferase</keyword>
<dbReference type="GO" id="GO:0000045">
    <property type="term" value="P:autophagosome assembly"/>
    <property type="evidence" value="ECO:0007669"/>
    <property type="project" value="TreeGrafter"/>
</dbReference>
<dbReference type="GO" id="GO:0005829">
    <property type="term" value="C:cytosol"/>
    <property type="evidence" value="ECO:0007669"/>
    <property type="project" value="TreeGrafter"/>
</dbReference>
<dbReference type="GO" id="GO:0034727">
    <property type="term" value="P:piecemeal microautophagy of the nucleus"/>
    <property type="evidence" value="ECO:0007669"/>
    <property type="project" value="TreeGrafter"/>
</dbReference>
<dbReference type="SMART" id="SM00220">
    <property type="entry name" value="S_TKc"/>
    <property type="match status" value="1"/>
</dbReference>
<feature type="compositionally biased region" description="Low complexity" evidence="6">
    <location>
        <begin position="440"/>
        <end position="453"/>
    </location>
</feature>
<evidence type="ECO:0000313" key="9">
    <source>
        <dbReference type="Proteomes" id="UP000183832"/>
    </source>
</evidence>
<feature type="compositionally biased region" description="Polar residues" evidence="6">
    <location>
        <begin position="412"/>
        <end position="423"/>
    </location>
</feature>
<dbReference type="GO" id="GO:0010508">
    <property type="term" value="P:positive regulation of autophagy"/>
    <property type="evidence" value="ECO:0007669"/>
    <property type="project" value="TreeGrafter"/>
</dbReference>
<evidence type="ECO:0000256" key="4">
    <source>
        <dbReference type="ARBA" id="ARBA00022840"/>
    </source>
</evidence>
<evidence type="ECO:0000313" key="8">
    <source>
        <dbReference type="EMBL" id="CRK89978.1"/>
    </source>
</evidence>
<dbReference type="InterPro" id="IPR000719">
    <property type="entry name" value="Prot_kinase_dom"/>
</dbReference>
<dbReference type="FunFam" id="3.30.200.20:FF:000149">
    <property type="entry name" value="serine/threonine-protein kinase unc-51 isoform X1"/>
    <property type="match status" value="1"/>
</dbReference>
<evidence type="ECO:0000256" key="5">
    <source>
        <dbReference type="PROSITE-ProRule" id="PRU10141"/>
    </source>
</evidence>
<dbReference type="InterPro" id="IPR017441">
    <property type="entry name" value="Protein_kinase_ATP_BS"/>
</dbReference>
<dbReference type="SUPFAM" id="SSF56112">
    <property type="entry name" value="Protein kinase-like (PK-like)"/>
    <property type="match status" value="1"/>
</dbReference>
<dbReference type="OrthoDB" id="346907at2759"/>
<dbReference type="Gene3D" id="3.30.200.20">
    <property type="entry name" value="Phosphorylase Kinase, domain 1"/>
    <property type="match status" value="1"/>
</dbReference>
<dbReference type="GO" id="GO:0048675">
    <property type="term" value="P:axon extension"/>
    <property type="evidence" value="ECO:0007669"/>
    <property type="project" value="TreeGrafter"/>
</dbReference>
<dbReference type="Gene3D" id="1.10.510.10">
    <property type="entry name" value="Transferase(Phosphotransferase) domain 1"/>
    <property type="match status" value="1"/>
</dbReference>
<evidence type="ECO:0000256" key="3">
    <source>
        <dbReference type="ARBA" id="ARBA00022777"/>
    </source>
</evidence>
<dbReference type="GO" id="GO:0042594">
    <property type="term" value="P:response to starvation"/>
    <property type="evidence" value="ECO:0007669"/>
    <property type="project" value="TreeGrafter"/>
</dbReference>
<dbReference type="GO" id="GO:0061709">
    <property type="term" value="P:reticulophagy"/>
    <property type="evidence" value="ECO:0007669"/>
    <property type="project" value="TreeGrafter"/>
</dbReference>
<dbReference type="Pfam" id="PF00069">
    <property type="entry name" value="Pkinase"/>
    <property type="match status" value="1"/>
</dbReference>
<organism evidence="8 9">
    <name type="scientific">Clunio marinus</name>
    <dbReference type="NCBI Taxonomy" id="568069"/>
    <lineage>
        <taxon>Eukaryota</taxon>
        <taxon>Metazoa</taxon>
        <taxon>Ecdysozoa</taxon>
        <taxon>Arthropoda</taxon>
        <taxon>Hexapoda</taxon>
        <taxon>Insecta</taxon>
        <taxon>Pterygota</taxon>
        <taxon>Neoptera</taxon>
        <taxon>Endopterygota</taxon>
        <taxon>Diptera</taxon>
        <taxon>Nematocera</taxon>
        <taxon>Chironomoidea</taxon>
        <taxon>Chironomidae</taxon>
        <taxon>Clunio</taxon>
    </lineage>
</organism>
<dbReference type="PROSITE" id="PS00108">
    <property type="entry name" value="PROTEIN_KINASE_ST"/>
    <property type="match status" value="1"/>
</dbReference>
<feature type="compositionally biased region" description="Low complexity" evidence="6">
    <location>
        <begin position="347"/>
        <end position="357"/>
    </location>
</feature>
<dbReference type="AlphaFoldDB" id="A0A1J1HR11"/>
<dbReference type="GO" id="GO:0000422">
    <property type="term" value="P:autophagy of mitochondrion"/>
    <property type="evidence" value="ECO:0007669"/>
    <property type="project" value="TreeGrafter"/>
</dbReference>
<accession>A0A1J1HR11</accession>
<dbReference type="FunFam" id="1.10.510.10:FF:000493">
    <property type="entry name" value="serine/threonine-protein kinase unc-51 isoform X2"/>
    <property type="match status" value="1"/>
</dbReference>
<sequence>MEIVGDFEYNPKELIGHGAFAVVFRGRHKKKPNFPVAIKSITKKSLAKSQNLLGKEIKILKELTELHHENVVALLDCKESQHNVYLVMEYCNGGDLADYLTVKGTLSEDTIRLFLIQLAGAMKALFAKGIVHRDLKPQNILLSHNCGKSLPSPASITLKIADFGFARFLQDGNMAATLCGSPMYMAPEVIMSLQYDAKADLWSLGTIVFQCLTGKAPFQAHTPQELKNFYEKNANLAPKLPVGTSPELQDLLFGLLRRNAKERIDFEVFFNHPFLQRHPPAQQQQAAADLPSPFAPSQKSNNLQITAPSAPIKNINNVNNNNNNNIKLAELEELETTTYESIGDGTNNNNNEPSSPDNSDDFVLVPNNLPVVDAQAYDRKYNKQPSNSSPPRPSTLPISEPKPVPSSRKISRLQSPPKSSVNAASGIPRSQPINMKQSNRRNSNCNCDINSISPPSVQFNLGTPPSNSAGNRRRSTSVNGPETPPVPPCTWQISPTATTNFHQSPTLRRSGTVGGSPSLPSSALAKLPALSSPTLLAENNNNPLGGTRAFTLPDMGAVAGANGFSLLHNDSKNALDDHPITFYAPELPAETLLDREHNETLAKLNFVLALTDCILEVADLRCAPLSALMSANESPTIQNLTQPHAPEHCKRAERLILLIRALQLLSSGLNLASQKLQSGSLKPSNTVKNVLSTMNSKYRTTLSESKKLNASGLLQKATANHITADKLLYDHAIQMCQTAALDELFGNPEECFNRYQSAQILLHSLAQKCTHPNDKMLLSKYKDAVEKRLYILQKQGYIYSTDSEE</sequence>
<feature type="compositionally biased region" description="Pro residues" evidence="6">
    <location>
        <begin position="388"/>
        <end position="404"/>
    </location>
</feature>
<dbReference type="InterPro" id="IPR045269">
    <property type="entry name" value="Atg1-like"/>
</dbReference>
<dbReference type="InterPro" id="IPR017184">
    <property type="entry name" value="Ser/Thr_kinase_Unc51"/>
</dbReference>
<dbReference type="Pfam" id="PF21127">
    <property type="entry name" value="ATG1-like_MIT2"/>
    <property type="match status" value="1"/>
</dbReference>
<reference evidence="8 9" key="1">
    <citation type="submission" date="2015-04" db="EMBL/GenBank/DDBJ databases">
        <authorList>
            <person name="Syromyatnikov M.Y."/>
            <person name="Popov V.N."/>
        </authorList>
    </citation>
    <scope>NUCLEOTIDE SEQUENCE [LARGE SCALE GENOMIC DNA]</scope>
</reference>
<evidence type="ECO:0000256" key="1">
    <source>
        <dbReference type="ARBA" id="ARBA00022679"/>
    </source>
</evidence>
<dbReference type="GO" id="GO:0005524">
    <property type="term" value="F:ATP binding"/>
    <property type="evidence" value="ECO:0007669"/>
    <property type="project" value="UniProtKB-UniRule"/>
</dbReference>
<evidence type="ECO:0000256" key="2">
    <source>
        <dbReference type="ARBA" id="ARBA00022741"/>
    </source>
</evidence>
<dbReference type="PANTHER" id="PTHR24348:SF22">
    <property type="entry name" value="NON-SPECIFIC SERINE_THREONINE PROTEIN KINASE"/>
    <property type="match status" value="1"/>
</dbReference>
<dbReference type="PROSITE" id="PS50011">
    <property type="entry name" value="PROTEIN_KINASE_DOM"/>
    <property type="match status" value="1"/>
</dbReference>
<dbReference type="PROSITE" id="PS00107">
    <property type="entry name" value="PROTEIN_KINASE_ATP"/>
    <property type="match status" value="1"/>
</dbReference>
<dbReference type="PANTHER" id="PTHR24348">
    <property type="entry name" value="SERINE/THREONINE-PROTEIN KINASE UNC-51-RELATED"/>
    <property type="match status" value="1"/>
</dbReference>
<keyword evidence="4 5" id="KW-0067">ATP-binding</keyword>
<dbReference type="EMBL" id="CVRI01000015">
    <property type="protein sequence ID" value="CRK89978.1"/>
    <property type="molecule type" value="Genomic_DNA"/>
</dbReference>
<keyword evidence="3" id="KW-0418">Kinase</keyword>
<feature type="binding site" evidence="5">
    <location>
        <position position="39"/>
    </location>
    <ligand>
        <name>ATP</name>
        <dbReference type="ChEBI" id="CHEBI:30616"/>
    </ligand>
</feature>
<evidence type="ECO:0000256" key="6">
    <source>
        <dbReference type="SAM" id="MobiDB-lite"/>
    </source>
</evidence>
<name>A0A1J1HR11_9DIPT</name>
<proteinExistence type="predicted"/>
<dbReference type="GO" id="GO:0004674">
    <property type="term" value="F:protein serine/threonine kinase activity"/>
    <property type="evidence" value="ECO:0007669"/>
    <property type="project" value="InterPro"/>
</dbReference>
<protein>
    <submittedName>
        <fullName evidence="8">CLUMA_CG003705, isoform A</fullName>
    </submittedName>
</protein>
<feature type="compositionally biased region" description="Polar residues" evidence="6">
    <location>
        <begin position="454"/>
        <end position="480"/>
    </location>
</feature>
<feature type="region of interest" description="Disordered" evidence="6">
    <location>
        <begin position="279"/>
        <end position="302"/>
    </location>
</feature>
<dbReference type="PIRSF" id="PIRSF037369">
    <property type="entry name" value="Ser/Thr_PK_unc51"/>
    <property type="match status" value="1"/>
</dbReference>
<feature type="compositionally biased region" description="Polar residues" evidence="6">
    <location>
        <begin position="491"/>
        <end position="509"/>
    </location>
</feature>
<evidence type="ECO:0000259" key="7">
    <source>
        <dbReference type="PROSITE" id="PS50011"/>
    </source>
</evidence>
<feature type="region of interest" description="Disordered" evidence="6">
    <location>
        <begin position="340"/>
        <end position="365"/>
    </location>
</feature>
<feature type="domain" description="Protein kinase" evidence="7">
    <location>
        <begin position="9"/>
        <end position="275"/>
    </location>
</feature>
<dbReference type="GO" id="GO:0034045">
    <property type="term" value="C:phagophore assembly site membrane"/>
    <property type="evidence" value="ECO:0007669"/>
    <property type="project" value="TreeGrafter"/>
</dbReference>
<dbReference type="CDD" id="cd14120">
    <property type="entry name" value="STKc_ULK1_2-like"/>
    <property type="match status" value="1"/>
</dbReference>
<dbReference type="Proteomes" id="UP000183832">
    <property type="component" value="Unassembled WGS sequence"/>
</dbReference>
<dbReference type="InterPro" id="IPR011009">
    <property type="entry name" value="Kinase-like_dom_sf"/>
</dbReference>
<gene>
    <name evidence="8" type="primary">putative Serine</name>
    <name evidence="8" type="synonym">threonine-protein kinase ULK2</name>
    <name evidence="8" type="ORF">CLUMA_CG003705</name>
</gene>
<keyword evidence="9" id="KW-1185">Reference proteome</keyword>
<dbReference type="InterPro" id="IPR008271">
    <property type="entry name" value="Ser/Thr_kinase_AS"/>
</dbReference>
<dbReference type="InterPro" id="IPR048941">
    <property type="entry name" value="ATG1-like_MIT2"/>
</dbReference>
<keyword evidence="2 5" id="KW-0547">Nucleotide-binding</keyword>